<accession>A0A6I4U7J8</accession>
<dbReference type="PANTHER" id="PTHR43685">
    <property type="entry name" value="GLYCOSYLTRANSFERASE"/>
    <property type="match status" value="1"/>
</dbReference>
<dbReference type="RefSeq" id="WP_160616968.1">
    <property type="nucleotide sequence ID" value="NZ_WTYR01000001.1"/>
</dbReference>
<dbReference type="InterPro" id="IPR029044">
    <property type="entry name" value="Nucleotide-diphossugar_trans"/>
</dbReference>
<dbReference type="EMBL" id="WTYR01000001">
    <property type="protein sequence ID" value="MXP10351.1"/>
    <property type="molecule type" value="Genomic_DNA"/>
</dbReference>
<dbReference type="InterPro" id="IPR050834">
    <property type="entry name" value="Glycosyltransf_2"/>
</dbReference>
<comment type="caution">
    <text evidence="2">The sequence shown here is derived from an EMBL/GenBank/DDBJ whole genome shotgun (WGS) entry which is preliminary data.</text>
</comment>
<dbReference type="GO" id="GO:0016740">
    <property type="term" value="F:transferase activity"/>
    <property type="evidence" value="ECO:0007669"/>
    <property type="project" value="UniProtKB-KW"/>
</dbReference>
<dbReference type="Gene3D" id="3.90.550.10">
    <property type="entry name" value="Spore Coat Polysaccharide Biosynthesis Protein SpsA, Chain A"/>
    <property type="match status" value="1"/>
</dbReference>
<sequence>MTESSTPPGSPSATPAVSIVLPVHNGERYLREALDSILVQTFTDFELIAVDDCSSDFSPQILADYAARDSRMKVLTLAKNAKLPGALNAGFREARGRWFTWTSDDNLLMPETIARLIDTAQAYADTDVLYADFHLIQDDGEPRGDVTVGEPDDLIFSNTIGCCFLYAREVDETVGGYDEALFGIEDYDFWLRVEAAGFRFHHIHAPLYIYRRHGQSLTDRRARHIRQLAVEVLEPRITALPESPRRARAWLELAMRDPYRVRPRFLWRALVDDPVVVARHWRDLLAWLKSCVRVRIG</sequence>
<evidence type="ECO:0000313" key="3">
    <source>
        <dbReference type="Proteomes" id="UP000429229"/>
    </source>
</evidence>
<dbReference type="Pfam" id="PF00535">
    <property type="entry name" value="Glycos_transf_2"/>
    <property type="match status" value="1"/>
</dbReference>
<keyword evidence="2" id="KW-0808">Transferase</keyword>
<dbReference type="InterPro" id="IPR001173">
    <property type="entry name" value="Glyco_trans_2-like"/>
</dbReference>
<reference evidence="2 3" key="1">
    <citation type="submission" date="2019-12" db="EMBL/GenBank/DDBJ databases">
        <title>Genomic-based taxomic classification of the family Erythrobacteraceae.</title>
        <authorList>
            <person name="Xu L."/>
        </authorList>
    </citation>
    <scope>NUCLEOTIDE SEQUENCE [LARGE SCALE GENOMIC DNA]</scope>
    <source>
        <strain evidence="2 3">LMG 29519</strain>
    </source>
</reference>
<organism evidence="2 3">
    <name type="scientific">Alteriqipengyuania halimionae</name>
    <dbReference type="NCBI Taxonomy" id="1926630"/>
    <lineage>
        <taxon>Bacteria</taxon>
        <taxon>Pseudomonadati</taxon>
        <taxon>Pseudomonadota</taxon>
        <taxon>Alphaproteobacteria</taxon>
        <taxon>Sphingomonadales</taxon>
        <taxon>Erythrobacteraceae</taxon>
        <taxon>Alteriqipengyuania</taxon>
    </lineage>
</organism>
<dbReference type="AlphaFoldDB" id="A0A6I4U7J8"/>
<dbReference type="PANTHER" id="PTHR43685:SF2">
    <property type="entry name" value="GLYCOSYLTRANSFERASE 2-LIKE DOMAIN-CONTAINING PROTEIN"/>
    <property type="match status" value="1"/>
</dbReference>
<name>A0A6I4U7J8_9SPHN</name>
<protein>
    <submittedName>
        <fullName evidence="2">Glycosyltransferase</fullName>
    </submittedName>
</protein>
<gene>
    <name evidence="2" type="ORF">GRI68_09200</name>
</gene>
<dbReference type="SUPFAM" id="SSF53448">
    <property type="entry name" value="Nucleotide-diphospho-sugar transferases"/>
    <property type="match status" value="1"/>
</dbReference>
<evidence type="ECO:0000313" key="2">
    <source>
        <dbReference type="EMBL" id="MXP10351.1"/>
    </source>
</evidence>
<dbReference type="Proteomes" id="UP000429229">
    <property type="component" value="Unassembled WGS sequence"/>
</dbReference>
<keyword evidence="3" id="KW-1185">Reference proteome</keyword>
<proteinExistence type="predicted"/>
<evidence type="ECO:0000259" key="1">
    <source>
        <dbReference type="Pfam" id="PF00535"/>
    </source>
</evidence>
<feature type="domain" description="Glycosyltransferase 2-like" evidence="1">
    <location>
        <begin position="18"/>
        <end position="129"/>
    </location>
</feature>
<dbReference type="OrthoDB" id="9813349at2"/>